<proteinExistence type="predicted"/>
<dbReference type="GO" id="GO:0016605">
    <property type="term" value="C:PML body"/>
    <property type="evidence" value="ECO:0007669"/>
    <property type="project" value="UniProtKB-SubCell"/>
</dbReference>
<evidence type="ECO:0000256" key="2">
    <source>
        <dbReference type="ARBA" id="ARBA00004322"/>
    </source>
</evidence>
<keyword evidence="11 16" id="KW-0479">Metal-binding</keyword>
<keyword evidence="10" id="KW-0227">DNA damage</keyword>
<dbReference type="Gene3D" id="2.130.10.10">
    <property type="entry name" value="YVTN repeat-like/Quinoprotein amine dehydrogenase"/>
    <property type="match status" value="1"/>
</dbReference>
<dbReference type="Pfam" id="PF13639">
    <property type="entry name" value="zf-RING_2"/>
    <property type="match status" value="1"/>
</dbReference>
<evidence type="ECO:0000256" key="11">
    <source>
        <dbReference type="ARBA" id="ARBA00022771"/>
    </source>
</evidence>
<evidence type="ECO:0000256" key="14">
    <source>
        <dbReference type="ARBA" id="ARBA00023204"/>
    </source>
</evidence>
<dbReference type="InterPro" id="IPR015943">
    <property type="entry name" value="WD40/YVTN_repeat-like_dom_sf"/>
</dbReference>
<evidence type="ECO:0000313" key="20">
    <source>
        <dbReference type="EMBL" id="CAD7278435.1"/>
    </source>
</evidence>
<keyword evidence="6" id="KW-0963">Cytoplasm</keyword>
<keyword evidence="14" id="KW-0234">DNA repair</keyword>
<protein>
    <recommendedName>
        <fullName evidence="5">RING-type E3 ubiquitin transferase</fullName>
        <ecNumber evidence="5">2.3.2.27</ecNumber>
    </recommendedName>
</protein>
<dbReference type="GO" id="GO:0005737">
    <property type="term" value="C:cytoplasm"/>
    <property type="evidence" value="ECO:0007669"/>
    <property type="project" value="UniProtKB-SubCell"/>
</dbReference>
<accession>A0A7R9BQ98</accession>
<dbReference type="Proteomes" id="UP000678499">
    <property type="component" value="Unassembled WGS sequence"/>
</dbReference>
<dbReference type="EC" id="2.3.2.27" evidence="5"/>
<dbReference type="InterPro" id="IPR013083">
    <property type="entry name" value="Znf_RING/FYVE/PHD"/>
</dbReference>
<keyword evidence="7 17" id="KW-0853">WD repeat</keyword>
<evidence type="ECO:0000256" key="18">
    <source>
        <dbReference type="SAM" id="Coils"/>
    </source>
</evidence>
<dbReference type="PANTHER" id="PTHR16047:SF7">
    <property type="entry name" value="E3 UBIQUITIN-PROTEIN LIGASE RFWD3"/>
    <property type="match status" value="1"/>
</dbReference>
<keyword evidence="15" id="KW-0539">Nucleus</keyword>
<evidence type="ECO:0000256" key="15">
    <source>
        <dbReference type="ARBA" id="ARBA00023242"/>
    </source>
</evidence>
<dbReference type="EMBL" id="OA883267">
    <property type="protein sequence ID" value="CAD7278435.1"/>
    <property type="molecule type" value="Genomic_DNA"/>
</dbReference>
<feature type="domain" description="RING-type" evidence="19">
    <location>
        <begin position="99"/>
        <end position="142"/>
    </location>
</feature>
<dbReference type="InterPro" id="IPR056527">
    <property type="entry name" value="WD40_RFWD3"/>
</dbReference>
<feature type="repeat" description="WD" evidence="17">
    <location>
        <begin position="290"/>
        <end position="332"/>
    </location>
</feature>
<evidence type="ECO:0000256" key="13">
    <source>
        <dbReference type="ARBA" id="ARBA00022833"/>
    </source>
</evidence>
<evidence type="ECO:0000256" key="9">
    <source>
        <dbReference type="ARBA" id="ARBA00022737"/>
    </source>
</evidence>
<dbReference type="InterPro" id="IPR001841">
    <property type="entry name" value="Znf_RING"/>
</dbReference>
<evidence type="ECO:0000256" key="8">
    <source>
        <dbReference type="ARBA" id="ARBA00022679"/>
    </source>
</evidence>
<evidence type="ECO:0000256" key="5">
    <source>
        <dbReference type="ARBA" id="ARBA00012483"/>
    </source>
</evidence>
<dbReference type="GO" id="GO:0008270">
    <property type="term" value="F:zinc ion binding"/>
    <property type="evidence" value="ECO:0007669"/>
    <property type="project" value="UniProtKB-KW"/>
</dbReference>
<dbReference type="PANTHER" id="PTHR16047">
    <property type="entry name" value="RFWD3 PROTEIN"/>
    <property type="match status" value="1"/>
</dbReference>
<dbReference type="InterPro" id="IPR001680">
    <property type="entry name" value="WD40_rpt"/>
</dbReference>
<dbReference type="GO" id="GO:0036297">
    <property type="term" value="P:interstrand cross-link repair"/>
    <property type="evidence" value="ECO:0007669"/>
    <property type="project" value="InterPro"/>
</dbReference>
<keyword evidence="21" id="KW-1185">Reference proteome</keyword>
<evidence type="ECO:0000259" key="19">
    <source>
        <dbReference type="PROSITE" id="PS50089"/>
    </source>
</evidence>
<dbReference type="InterPro" id="IPR036322">
    <property type="entry name" value="WD40_repeat_dom_sf"/>
</dbReference>
<comment type="subcellular location">
    <subcellularLocation>
        <location evidence="3">Cytoplasm</location>
    </subcellularLocation>
    <subcellularLocation>
        <location evidence="2">Nucleus</location>
        <location evidence="2">PML body</location>
    </subcellularLocation>
</comment>
<keyword evidence="18" id="KW-0175">Coiled coil</keyword>
<evidence type="ECO:0000256" key="6">
    <source>
        <dbReference type="ARBA" id="ARBA00022490"/>
    </source>
</evidence>
<evidence type="ECO:0000256" key="12">
    <source>
        <dbReference type="ARBA" id="ARBA00022786"/>
    </source>
</evidence>
<keyword evidence="12" id="KW-0833">Ubl conjugation pathway</keyword>
<dbReference type="OrthoDB" id="5600418at2759"/>
<dbReference type="CDD" id="cd16450">
    <property type="entry name" value="mRING-C3HGC3_RFWD3"/>
    <property type="match status" value="1"/>
</dbReference>
<evidence type="ECO:0000256" key="10">
    <source>
        <dbReference type="ARBA" id="ARBA00022763"/>
    </source>
</evidence>
<dbReference type="GO" id="GO:0061630">
    <property type="term" value="F:ubiquitin protein ligase activity"/>
    <property type="evidence" value="ECO:0007669"/>
    <property type="project" value="UniProtKB-EC"/>
</dbReference>
<dbReference type="Pfam" id="PF23419">
    <property type="entry name" value="WD40_RFWD3"/>
    <property type="match status" value="1"/>
</dbReference>
<dbReference type="SMART" id="SM00320">
    <property type="entry name" value="WD40"/>
    <property type="match status" value="2"/>
</dbReference>
<gene>
    <name evidence="20" type="ORF">NMOB1V02_LOCUS6138</name>
</gene>
<organism evidence="20">
    <name type="scientific">Notodromas monacha</name>
    <dbReference type="NCBI Taxonomy" id="399045"/>
    <lineage>
        <taxon>Eukaryota</taxon>
        <taxon>Metazoa</taxon>
        <taxon>Ecdysozoa</taxon>
        <taxon>Arthropoda</taxon>
        <taxon>Crustacea</taxon>
        <taxon>Oligostraca</taxon>
        <taxon>Ostracoda</taxon>
        <taxon>Podocopa</taxon>
        <taxon>Podocopida</taxon>
        <taxon>Cypridocopina</taxon>
        <taxon>Cypridoidea</taxon>
        <taxon>Cyprididae</taxon>
        <taxon>Notodromas</taxon>
    </lineage>
</organism>
<sequence length="569" mass="62096">MDEVVIVEELNPAAEVLDFLAEDALPVEIPAQDDAVNVNDSIPAEQPGSAIAFSPVVVQDAFPLEKTPTMPSPLFSSSRRSLKRPRLLEEDSVAEPDSCVICFEPYTSMGPHRLVSLKCGHIFGDICVRKCLEQHRKCPQCNSKAKLSDIRILYASALIAMDNSEVENLKGQAENLVRMLKEKDIVINQYELQMICYRDRISRLEKENEMLRVQRVRDDQPVSIQVSSRIGAKCVDTCELSKTGTCRVLAYSSGGTHGVVSMSHPSSLFTNLKFGLKKFKAGGMKSADFIGLHGKEIRDVAFAPDDEDLVLTVSLDQAVKIYDVRTKNAVNSAGEDQPIWACCWNPVQPKLLYVGLQNGIVRQYDVRKFDEVCETVCATKGPGVVSLAYALPDTRDNLFPSGGLLVGTLKTVLFYNNANRGTVVVPAGADSFTYVEFENQTRHALLSKRACATSPYAKHCVGQISQKMAEGGLSCTFGTVTSIRGAKDSGKLCRSLMFGNPFNREAAVVVADFDGSSAGMYDAGSGRSLQRIPTKAPVLDAKKFTVGESHYMALLTAHGLSVQELSVCN</sequence>
<evidence type="ECO:0000256" key="4">
    <source>
        <dbReference type="ARBA" id="ARBA00004906"/>
    </source>
</evidence>
<dbReference type="PROSITE" id="PS50082">
    <property type="entry name" value="WD_REPEATS_2"/>
    <property type="match status" value="1"/>
</dbReference>
<evidence type="ECO:0000313" key="21">
    <source>
        <dbReference type="Proteomes" id="UP000678499"/>
    </source>
</evidence>
<name>A0A7R9BQ98_9CRUS</name>
<evidence type="ECO:0000256" key="3">
    <source>
        <dbReference type="ARBA" id="ARBA00004496"/>
    </source>
</evidence>
<evidence type="ECO:0000256" key="1">
    <source>
        <dbReference type="ARBA" id="ARBA00000900"/>
    </source>
</evidence>
<evidence type="ECO:0000256" key="16">
    <source>
        <dbReference type="PROSITE-ProRule" id="PRU00175"/>
    </source>
</evidence>
<keyword evidence="11 16" id="KW-0863">Zinc-finger</keyword>
<dbReference type="SUPFAM" id="SSF50978">
    <property type="entry name" value="WD40 repeat-like"/>
    <property type="match status" value="1"/>
</dbReference>
<dbReference type="GO" id="GO:0016567">
    <property type="term" value="P:protein ubiquitination"/>
    <property type="evidence" value="ECO:0007669"/>
    <property type="project" value="InterPro"/>
</dbReference>
<dbReference type="AlphaFoldDB" id="A0A7R9BQ98"/>
<evidence type="ECO:0000256" key="7">
    <source>
        <dbReference type="ARBA" id="ARBA00022574"/>
    </source>
</evidence>
<dbReference type="PROSITE" id="PS50089">
    <property type="entry name" value="ZF_RING_2"/>
    <property type="match status" value="1"/>
</dbReference>
<keyword evidence="8" id="KW-0808">Transferase</keyword>
<keyword evidence="9" id="KW-0677">Repeat</keyword>
<dbReference type="EMBL" id="CAJPEX010001230">
    <property type="protein sequence ID" value="CAG0918587.1"/>
    <property type="molecule type" value="Genomic_DNA"/>
</dbReference>
<feature type="coiled-coil region" evidence="18">
    <location>
        <begin position="163"/>
        <end position="214"/>
    </location>
</feature>
<comment type="catalytic activity">
    <reaction evidence="1">
        <text>S-ubiquitinyl-[E2 ubiquitin-conjugating enzyme]-L-cysteine + [acceptor protein]-L-lysine = [E2 ubiquitin-conjugating enzyme]-L-cysteine + N(6)-ubiquitinyl-[acceptor protein]-L-lysine.</text>
        <dbReference type="EC" id="2.3.2.27"/>
    </reaction>
</comment>
<dbReference type="InterPro" id="IPR037381">
    <property type="entry name" value="RFWD3"/>
</dbReference>
<dbReference type="Gene3D" id="3.30.40.10">
    <property type="entry name" value="Zinc/RING finger domain, C3HC4 (zinc finger)"/>
    <property type="match status" value="1"/>
</dbReference>
<dbReference type="SUPFAM" id="SSF57850">
    <property type="entry name" value="RING/U-box"/>
    <property type="match status" value="1"/>
</dbReference>
<comment type="pathway">
    <text evidence="4">Protein modification; protein ubiquitination.</text>
</comment>
<evidence type="ECO:0000256" key="17">
    <source>
        <dbReference type="PROSITE-ProRule" id="PRU00221"/>
    </source>
</evidence>
<keyword evidence="13" id="KW-0862">Zinc</keyword>
<reference evidence="20" key="1">
    <citation type="submission" date="2020-11" db="EMBL/GenBank/DDBJ databases">
        <authorList>
            <person name="Tran Van P."/>
        </authorList>
    </citation>
    <scope>NUCLEOTIDE SEQUENCE</scope>
</reference>